<keyword evidence="2" id="KW-1185">Reference proteome</keyword>
<dbReference type="Proteomes" id="UP001501523">
    <property type="component" value="Unassembled WGS sequence"/>
</dbReference>
<accession>A0ABN1IBE1</accession>
<protein>
    <submittedName>
        <fullName evidence="1">Uncharacterized protein</fullName>
    </submittedName>
</protein>
<proteinExistence type="predicted"/>
<reference evidence="1 2" key="1">
    <citation type="journal article" date="2019" name="Int. J. Syst. Evol. Microbiol.">
        <title>The Global Catalogue of Microorganisms (GCM) 10K type strain sequencing project: providing services to taxonomists for standard genome sequencing and annotation.</title>
        <authorList>
            <consortium name="The Broad Institute Genomics Platform"/>
            <consortium name="The Broad Institute Genome Sequencing Center for Infectious Disease"/>
            <person name="Wu L."/>
            <person name="Ma J."/>
        </authorList>
    </citation>
    <scope>NUCLEOTIDE SEQUENCE [LARGE SCALE GENOMIC DNA]</scope>
    <source>
        <strain evidence="1 2">JCM 15421</strain>
    </source>
</reference>
<comment type="caution">
    <text evidence="1">The sequence shown here is derived from an EMBL/GenBank/DDBJ whole genome shotgun (WGS) entry which is preliminary data.</text>
</comment>
<sequence length="152" mass="16798">MSAPQPVESLGTRFGNGVHRHAVALISLAVALFGTSYNTWRNQTTEFHRNVRSAGFMMLDELGQLQEITDRRFYGGDHSDANRIGGWGKATAVRDMSSLISEPTRAQARGLFETWAANVDKLDSGDEQAEQAITKTISDLRAQVLQEMQSLN</sequence>
<evidence type="ECO:0000313" key="1">
    <source>
        <dbReference type="EMBL" id="GAA0704446.1"/>
    </source>
</evidence>
<evidence type="ECO:0000313" key="2">
    <source>
        <dbReference type="Proteomes" id="UP001501523"/>
    </source>
</evidence>
<gene>
    <name evidence="1" type="ORF">GCM10009105_01320</name>
</gene>
<organism evidence="1 2">
    <name type="scientific">Dokdonella soli</name>
    <dbReference type="NCBI Taxonomy" id="529810"/>
    <lineage>
        <taxon>Bacteria</taxon>
        <taxon>Pseudomonadati</taxon>
        <taxon>Pseudomonadota</taxon>
        <taxon>Gammaproteobacteria</taxon>
        <taxon>Lysobacterales</taxon>
        <taxon>Rhodanobacteraceae</taxon>
        <taxon>Dokdonella</taxon>
    </lineage>
</organism>
<name>A0ABN1IBE1_9GAMM</name>
<dbReference type="EMBL" id="BAAAEU010000001">
    <property type="protein sequence ID" value="GAA0704446.1"/>
    <property type="molecule type" value="Genomic_DNA"/>
</dbReference>